<dbReference type="AlphaFoldDB" id="A0A6J4PN62"/>
<dbReference type="EMBL" id="CADCVA010000201">
    <property type="protein sequence ID" value="CAA9420806.1"/>
    <property type="molecule type" value="Genomic_DNA"/>
</dbReference>
<sequence>AEDEDPPGRRRALRGAQEGQAQAQARRPQSHVGEEDPAAEAAAQHGDRRDPLRREEAQASSGGEV</sequence>
<feature type="compositionally biased region" description="Basic and acidic residues" evidence="1">
    <location>
        <begin position="45"/>
        <end position="57"/>
    </location>
</feature>
<evidence type="ECO:0000313" key="2">
    <source>
        <dbReference type="EMBL" id="CAA9420806.1"/>
    </source>
</evidence>
<proteinExistence type="predicted"/>
<feature type="region of interest" description="Disordered" evidence="1">
    <location>
        <begin position="1"/>
        <end position="65"/>
    </location>
</feature>
<feature type="non-terminal residue" evidence="2">
    <location>
        <position position="1"/>
    </location>
</feature>
<feature type="compositionally biased region" description="Low complexity" evidence="1">
    <location>
        <begin position="14"/>
        <end position="27"/>
    </location>
</feature>
<organism evidence="2">
    <name type="scientific">uncultured Rubrobacteraceae bacterium</name>
    <dbReference type="NCBI Taxonomy" id="349277"/>
    <lineage>
        <taxon>Bacteria</taxon>
        <taxon>Bacillati</taxon>
        <taxon>Actinomycetota</taxon>
        <taxon>Rubrobacteria</taxon>
        <taxon>Rubrobacterales</taxon>
        <taxon>Rubrobacteraceae</taxon>
        <taxon>environmental samples</taxon>
    </lineage>
</organism>
<evidence type="ECO:0000256" key="1">
    <source>
        <dbReference type="SAM" id="MobiDB-lite"/>
    </source>
</evidence>
<accession>A0A6J4PN62</accession>
<feature type="non-terminal residue" evidence="2">
    <location>
        <position position="65"/>
    </location>
</feature>
<gene>
    <name evidence="2" type="ORF">AVDCRST_MAG82-1421</name>
</gene>
<protein>
    <recommendedName>
        <fullName evidence="3">LSU ribosomal protein L35p</fullName>
    </recommendedName>
</protein>
<reference evidence="2" key="1">
    <citation type="submission" date="2020-02" db="EMBL/GenBank/DDBJ databases">
        <authorList>
            <person name="Meier V. D."/>
        </authorList>
    </citation>
    <scope>NUCLEOTIDE SEQUENCE</scope>
    <source>
        <strain evidence="2">AVDCRST_MAG82</strain>
    </source>
</reference>
<evidence type="ECO:0008006" key="3">
    <source>
        <dbReference type="Google" id="ProtNLM"/>
    </source>
</evidence>
<name>A0A6J4PN62_9ACTN</name>